<dbReference type="GO" id="GO:0003729">
    <property type="term" value="F:mRNA binding"/>
    <property type="evidence" value="ECO:0007669"/>
    <property type="project" value="UniProtKB-ARBA"/>
</dbReference>
<evidence type="ECO:0000256" key="3">
    <source>
        <dbReference type="PROSITE-ProRule" id="PRU00339"/>
    </source>
</evidence>
<dbReference type="InterPro" id="IPR019734">
    <property type="entry name" value="TPR_rpt"/>
</dbReference>
<keyword evidence="3" id="KW-0802">TPR repeat</keyword>
<feature type="repeat" description="PPR" evidence="4">
    <location>
        <begin position="176"/>
        <end position="210"/>
    </location>
</feature>
<dbReference type="PANTHER" id="PTHR45717:SF57">
    <property type="entry name" value="PENTACOTRIPEPTIDE-REPEAT REGION OF PRORP DOMAIN-CONTAINING PROTEIN"/>
    <property type="match status" value="1"/>
</dbReference>
<dbReference type="STRING" id="4072.A0A2G2YJG1"/>
<evidence type="ECO:0000313" key="6">
    <source>
        <dbReference type="Proteomes" id="UP000222542"/>
    </source>
</evidence>
<comment type="similarity">
    <text evidence="1">Belongs to the PPR family. P subfamily.</text>
</comment>
<comment type="caution">
    <text evidence="5">The sequence shown here is derived from an EMBL/GenBank/DDBJ whole genome shotgun (WGS) entry which is preliminary data.</text>
</comment>
<dbReference type="EMBL" id="AYRZ02000010">
    <property type="protein sequence ID" value="PHT69870.1"/>
    <property type="molecule type" value="Genomic_DNA"/>
</dbReference>
<dbReference type="SMR" id="A0A2G2YJG1"/>
<sequence length="492" mass="56754">MEAFVPISRTSNPISFYKNVFTRFYVSTPNNYLYKNPTKRDSLYRRISPIGDPKVSIVPVLDQWIKEGKHVVKEELQSIIKELRSFRRYKHALEVSYWMTDKRFFTLQPSDIGVRIQLIFKTKGLEEVEKYLDSIPQQFKGFYMYSSLLNCYTSEKSVEKAEAIMQKVRDMRFNRTPLCYNFMMNMYYQTGNWEKMDNMMNEMEGKGIIFDQFTLMIRLSAYAAAGDSGGIDKIAMMLESDKRITLDWNVYTIIAEKYLKVGQAEKALAMLTKLEGMLATIKNKHAAFDLSLKLYAQAGKKEELHRVWDLYKQQNQQIYNKGYISIMNSLMKFDDIEGVEQIFEEWESRGLSYDFRIPNILIGAYCKNGVLRKAEALIDRGLPKGGVPSVITWCHLASGYIHEDQVSKAIEALNKAISICPPKFFPSEETLRTCVEYWENQGNVEKAEEFVRSLEAGGVFSAVFCDKLRCFINKGELQTGPALKVGTTEGEL</sequence>
<dbReference type="Gramene" id="PHT69870">
    <property type="protein sequence ID" value="PHT69870"/>
    <property type="gene ID" value="T459_24974"/>
</dbReference>
<reference evidence="5 6" key="2">
    <citation type="journal article" date="2017" name="Genome Biol.">
        <title>New reference genome sequences of hot pepper reveal the massive evolution of plant disease-resistance genes by retroduplication.</title>
        <authorList>
            <person name="Kim S."/>
            <person name="Park J."/>
            <person name="Yeom S.I."/>
            <person name="Kim Y.M."/>
            <person name="Seo E."/>
            <person name="Kim K.T."/>
            <person name="Kim M.S."/>
            <person name="Lee J.M."/>
            <person name="Cheong K."/>
            <person name="Shin H.S."/>
            <person name="Kim S.B."/>
            <person name="Han K."/>
            <person name="Lee J."/>
            <person name="Park M."/>
            <person name="Lee H.A."/>
            <person name="Lee H.Y."/>
            <person name="Lee Y."/>
            <person name="Oh S."/>
            <person name="Lee J.H."/>
            <person name="Choi E."/>
            <person name="Choi E."/>
            <person name="Lee S.E."/>
            <person name="Jeon J."/>
            <person name="Kim H."/>
            <person name="Choi G."/>
            <person name="Song H."/>
            <person name="Lee J."/>
            <person name="Lee S.C."/>
            <person name="Kwon J.K."/>
            <person name="Lee H.Y."/>
            <person name="Koo N."/>
            <person name="Hong Y."/>
            <person name="Kim R.W."/>
            <person name="Kang W.H."/>
            <person name="Huh J.H."/>
            <person name="Kang B.C."/>
            <person name="Yang T.J."/>
            <person name="Lee Y.H."/>
            <person name="Bennetzen J.L."/>
            <person name="Choi D."/>
        </authorList>
    </citation>
    <scope>NUCLEOTIDE SEQUENCE [LARGE SCALE GENOMIC DNA]</scope>
    <source>
        <strain evidence="6">cv. CM334</strain>
    </source>
</reference>
<keyword evidence="2" id="KW-0677">Repeat</keyword>
<dbReference type="NCBIfam" id="TIGR00756">
    <property type="entry name" value="PPR"/>
    <property type="match status" value="2"/>
</dbReference>
<dbReference type="PROSITE" id="PS51375">
    <property type="entry name" value="PPR"/>
    <property type="match status" value="1"/>
</dbReference>
<dbReference type="Gene3D" id="1.25.40.10">
    <property type="entry name" value="Tetratricopeptide repeat domain"/>
    <property type="match status" value="2"/>
</dbReference>
<evidence type="ECO:0000313" key="5">
    <source>
        <dbReference type="EMBL" id="PHT69870.1"/>
    </source>
</evidence>
<evidence type="ECO:0000256" key="4">
    <source>
        <dbReference type="PROSITE-ProRule" id="PRU00708"/>
    </source>
</evidence>
<dbReference type="Proteomes" id="UP000222542">
    <property type="component" value="Unassembled WGS sequence"/>
</dbReference>
<dbReference type="InterPro" id="IPR011990">
    <property type="entry name" value="TPR-like_helical_dom_sf"/>
</dbReference>
<reference evidence="5 6" key="1">
    <citation type="journal article" date="2014" name="Nat. Genet.">
        <title>Genome sequence of the hot pepper provides insights into the evolution of pungency in Capsicum species.</title>
        <authorList>
            <person name="Kim S."/>
            <person name="Park M."/>
            <person name="Yeom S.I."/>
            <person name="Kim Y.M."/>
            <person name="Lee J.M."/>
            <person name="Lee H.A."/>
            <person name="Seo E."/>
            <person name="Choi J."/>
            <person name="Cheong K."/>
            <person name="Kim K.T."/>
            <person name="Jung K."/>
            <person name="Lee G.W."/>
            <person name="Oh S.K."/>
            <person name="Bae C."/>
            <person name="Kim S.B."/>
            <person name="Lee H.Y."/>
            <person name="Kim S.Y."/>
            <person name="Kim M.S."/>
            <person name="Kang B.C."/>
            <person name="Jo Y.D."/>
            <person name="Yang H.B."/>
            <person name="Jeong H.J."/>
            <person name="Kang W.H."/>
            <person name="Kwon J.K."/>
            <person name="Shin C."/>
            <person name="Lim J.Y."/>
            <person name="Park J.H."/>
            <person name="Huh J.H."/>
            <person name="Kim J.S."/>
            <person name="Kim B.D."/>
            <person name="Cohen O."/>
            <person name="Paran I."/>
            <person name="Suh M.C."/>
            <person name="Lee S.B."/>
            <person name="Kim Y.K."/>
            <person name="Shin Y."/>
            <person name="Noh S.J."/>
            <person name="Park J."/>
            <person name="Seo Y.S."/>
            <person name="Kwon S.Y."/>
            <person name="Kim H.A."/>
            <person name="Park J.M."/>
            <person name="Kim H.J."/>
            <person name="Choi S.B."/>
            <person name="Bosland P.W."/>
            <person name="Reeves G."/>
            <person name="Jo S.H."/>
            <person name="Lee B.W."/>
            <person name="Cho H.T."/>
            <person name="Choi H.S."/>
            <person name="Lee M.S."/>
            <person name="Yu Y."/>
            <person name="Do Choi Y."/>
            <person name="Park B.S."/>
            <person name="van Deynze A."/>
            <person name="Ashrafi H."/>
            <person name="Hill T."/>
            <person name="Kim W.T."/>
            <person name="Pai H.S."/>
            <person name="Ahn H.K."/>
            <person name="Yeam I."/>
            <person name="Giovannoni J.J."/>
            <person name="Rose J.K."/>
            <person name="Sorensen I."/>
            <person name="Lee S.J."/>
            <person name="Kim R.W."/>
            <person name="Choi I.Y."/>
            <person name="Choi B.S."/>
            <person name="Lim J.S."/>
            <person name="Lee Y.H."/>
            <person name="Choi D."/>
        </authorList>
    </citation>
    <scope>NUCLEOTIDE SEQUENCE [LARGE SCALE GENOMIC DNA]</scope>
    <source>
        <strain evidence="6">cv. CM334</strain>
    </source>
</reference>
<organism evidence="5 6">
    <name type="scientific">Capsicum annuum</name>
    <name type="common">Capsicum pepper</name>
    <dbReference type="NCBI Taxonomy" id="4072"/>
    <lineage>
        <taxon>Eukaryota</taxon>
        <taxon>Viridiplantae</taxon>
        <taxon>Streptophyta</taxon>
        <taxon>Embryophyta</taxon>
        <taxon>Tracheophyta</taxon>
        <taxon>Spermatophyta</taxon>
        <taxon>Magnoliopsida</taxon>
        <taxon>eudicotyledons</taxon>
        <taxon>Gunneridae</taxon>
        <taxon>Pentapetalae</taxon>
        <taxon>asterids</taxon>
        <taxon>lamiids</taxon>
        <taxon>Solanales</taxon>
        <taxon>Solanaceae</taxon>
        <taxon>Solanoideae</taxon>
        <taxon>Capsiceae</taxon>
        <taxon>Capsicum</taxon>
    </lineage>
</organism>
<dbReference type="SUPFAM" id="SSF48452">
    <property type="entry name" value="TPR-like"/>
    <property type="match status" value="1"/>
</dbReference>
<evidence type="ECO:0000256" key="1">
    <source>
        <dbReference type="ARBA" id="ARBA00007626"/>
    </source>
</evidence>
<dbReference type="OrthoDB" id="1890565at2759"/>
<dbReference type="PROSITE" id="PS50005">
    <property type="entry name" value="TPR"/>
    <property type="match status" value="1"/>
</dbReference>
<keyword evidence="6" id="KW-1185">Reference proteome</keyword>
<evidence type="ECO:0008006" key="7">
    <source>
        <dbReference type="Google" id="ProtNLM"/>
    </source>
</evidence>
<dbReference type="AlphaFoldDB" id="A0A2G2YJG1"/>
<dbReference type="Pfam" id="PF01535">
    <property type="entry name" value="PPR"/>
    <property type="match status" value="4"/>
</dbReference>
<name>A0A2G2YJG1_CAPAN</name>
<dbReference type="PANTHER" id="PTHR45717">
    <property type="entry name" value="OS12G0527900 PROTEIN"/>
    <property type="match status" value="1"/>
</dbReference>
<evidence type="ECO:0000256" key="2">
    <source>
        <dbReference type="ARBA" id="ARBA00022737"/>
    </source>
</evidence>
<dbReference type="InterPro" id="IPR002885">
    <property type="entry name" value="PPR_rpt"/>
</dbReference>
<protein>
    <recommendedName>
        <fullName evidence="7">Pentatricopeptide repeat-containing protein At2g20710, mitochondrial-like</fullName>
    </recommendedName>
</protein>
<proteinExistence type="inferred from homology"/>
<accession>A0A2G2YJG1</accession>
<feature type="repeat" description="TPR" evidence="3">
    <location>
        <begin position="390"/>
        <end position="423"/>
    </location>
</feature>
<dbReference type="GO" id="GO:0005739">
    <property type="term" value="C:mitochondrion"/>
    <property type="evidence" value="ECO:0000318"/>
    <property type="project" value="GO_Central"/>
</dbReference>
<dbReference type="OMA" id="RMPFANT"/>
<gene>
    <name evidence="5" type="ORF">T459_24974</name>
</gene>